<evidence type="ECO:0000256" key="9">
    <source>
        <dbReference type="ARBA" id="ARBA00024069"/>
    </source>
</evidence>
<evidence type="ECO:0000256" key="5">
    <source>
        <dbReference type="ARBA" id="ARBA00022679"/>
    </source>
</evidence>
<dbReference type="GO" id="GO:0006633">
    <property type="term" value="P:fatty acid biosynthetic process"/>
    <property type="evidence" value="ECO:0007669"/>
    <property type="project" value="InterPro"/>
</dbReference>
<keyword evidence="3" id="KW-0963">Cytoplasm</keyword>
<dbReference type="GO" id="GO:0008654">
    <property type="term" value="P:phospholipid biosynthetic process"/>
    <property type="evidence" value="ECO:0007669"/>
    <property type="project" value="UniProtKB-KW"/>
</dbReference>
<dbReference type="PIRSF" id="PIRSF002465">
    <property type="entry name" value="Phsphlp_syn_PlsX"/>
    <property type="match status" value="1"/>
</dbReference>
<dbReference type="PANTHER" id="PTHR30100">
    <property type="entry name" value="FATTY ACID/PHOSPHOLIPID SYNTHESIS PROTEIN PLSX"/>
    <property type="match status" value="1"/>
</dbReference>
<comment type="catalytic activity">
    <reaction evidence="1">
        <text>a fatty acyl-[ACP] + phosphate = an acyl phosphate + holo-[ACP]</text>
        <dbReference type="Rhea" id="RHEA:42292"/>
        <dbReference type="Rhea" id="RHEA-COMP:9685"/>
        <dbReference type="Rhea" id="RHEA-COMP:14125"/>
        <dbReference type="ChEBI" id="CHEBI:43474"/>
        <dbReference type="ChEBI" id="CHEBI:59918"/>
        <dbReference type="ChEBI" id="CHEBI:64479"/>
        <dbReference type="ChEBI" id="CHEBI:138651"/>
        <dbReference type="EC" id="2.3.1.274"/>
    </reaction>
</comment>
<evidence type="ECO:0000256" key="10">
    <source>
        <dbReference type="ARBA" id="ARBA00046608"/>
    </source>
</evidence>
<evidence type="ECO:0000256" key="4">
    <source>
        <dbReference type="ARBA" id="ARBA00022516"/>
    </source>
</evidence>
<dbReference type="EMBL" id="VSSQ01000122">
    <property type="protein sequence ID" value="MPL79043.1"/>
    <property type="molecule type" value="Genomic_DNA"/>
</dbReference>
<evidence type="ECO:0000313" key="11">
    <source>
        <dbReference type="EMBL" id="MPL79043.1"/>
    </source>
</evidence>
<keyword evidence="7" id="KW-0594">Phospholipid biosynthesis</keyword>
<keyword evidence="4" id="KW-0444">Lipid biosynthesis</keyword>
<keyword evidence="11" id="KW-0012">Acyltransferase</keyword>
<name>A0A644UJS4_9ZZZZ</name>
<evidence type="ECO:0000256" key="2">
    <source>
        <dbReference type="ARBA" id="ARBA00004496"/>
    </source>
</evidence>
<evidence type="ECO:0000256" key="3">
    <source>
        <dbReference type="ARBA" id="ARBA00022490"/>
    </source>
</evidence>
<dbReference type="Gene3D" id="3.40.718.10">
    <property type="entry name" value="Isopropylmalate Dehydrogenase"/>
    <property type="match status" value="1"/>
</dbReference>
<dbReference type="InterPro" id="IPR012281">
    <property type="entry name" value="Phospholipid_synth_PlsX-like"/>
</dbReference>
<gene>
    <name evidence="11" type="primary">plsX_6</name>
    <name evidence="11" type="ORF">SDC9_24917</name>
</gene>
<dbReference type="InterPro" id="IPR003664">
    <property type="entry name" value="FA_synthesis"/>
</dbReference>
<proteinExistence type="inferred from homology"/>
<dbReference type="PANTHER" id="PTHR30100:SF1">
    <property type="entry name" value="PHOSPHATE ACYLTRANSFERASE"/>
    <property type="match status" value="1"/>
</dbReference>
<organism evidence="11">
    <name type="scientific">bioreactor metagenome</name>
    <dbReference type="NCBI Taxonomy" id="1076179"/>
    <lineage>
        <taxon>unclassified sequences</taxon>
        <taxon>metagenomes</taxon>
        <taxon>ecological metagenomes</taxon>
    </lineage>
</organism>
<dbReference type="GO" id="GO:0005737">
    <property type="term" value="C:cytoplasm"/>
    <property type="evidence" value="ECO:0007669"/>
    <property type="project" value="UniProtKB-SubCell"/>
</dbReference>
<evidence type="ECO:0000256" key="8">
    <source>
        <dbReference type="ARBA" id="ARBA00023264"/>
    </source>
</evidence>
<dbReference type="Pfam" id="PF02504">
    <property type="entry name" value="FA_synthesis"/>
    <property type="match status" value="1"/>
</dbReference>
<comment type="caution">
    <text evidence="11">The sequence shown here is derived from an EMBL/GenBank/DDBJ whole genome shotgun (WGS) entry which is preliminary data.</text>
</comment>
<comment type="subunit">
    <text evidence="10">Homodimer. Probably interacts with PlsY.</text>
</comment>
<dbReference type="EC" id="2.3.1.274" evidence="9"/>
<keyword evidence="5 11" id="KW-0808">Transferase</keyword>
<keyword evidence="8" id="KW-1208">Phospholipid metabolism</keyword>
<dbReference type="AlphaFoldDB" id="A0A644UJS4"/>
<dbReference type="SUPFAM" id="SSF53659">
    <property type="entry name" value="Isocitrate/Isopropylmalate dehydrogenase-like"/>
    <property type="match status" value="1"/>
</dbReference>
<protein>
    <recommendedName>
        <fullName evidence="9">phosphate acyltransferase</fullName>
        <ecNumber evidence="9">2.3.1.274</ecNumber>
    </recommendedName>
</protein>
<dbReference type="GO" id="GO:0043811">
    <property type="term" value="F:phosphate:acyl-[acyl carrier protein] acyltransferase activity"/>
    <property type="evidence" value="ECO:0007669"/>
    <property type="project" value="UniProtKB-EC"/>
</dbReference>
<keyword evidence="6" id="KW-0443">Lipid metabolism</keyword>
<evidence type="ECO:0000256" key="6">
    <source>
        <dbReference type="ARBA" id="ARBA00023098"/>
    </source>
</evidence>
<comment type="subcellular location">
    <subcellularLocation>
        <location evidence="2">Cytoplasm</location>
    </subcellularLocation>
</comment>
<evidence type="ECO:0000256" key="7">
    <source>
        <dbReference type="ARBA" id="ARBA00023209"/>
    </source>
</evidence>
<reference evidence="11" key="1">
    <citation type="submission" date="2019-08" db="EMBL/GenBank/DDBJ databases">
        <authorList>
            <person name="Kucharzyk K."/>
            <person name="Murdoch R.W."/>
            <person name="Higgins S."/>
            <person name="Loffler F."/>
        </authorList>
    </citation>
    <scope>NUCLEOTIDE SEQUENCE</scope>
</reference>
<dbReference type="HAMAP" id="MF_00019">
    <property type="entry name" value="PlsX"/>
    <property type="match status" value="1"/>
</dbReference>
<evidence type="ECO:0000256" key="1">
    <source>
        <dbReference type="ARBA" id="ARBA00001232"/>
    </source>
</evidence>
<dbReference type="NCBIfam" id="TIGR00182">
    <property type="entry name" value="plsX"/>
    <property type="match status" value="1"/>
</dbReference>
<accession>A0A644UJS4</accession>
<sequence>MKIGLDVMGGDFAPAATVAGALLALKELSPSDRIVLIGETGIILGELEKHHADPALFDIVHAHDVIGMGEHPTHAIVRKPESSISIGFKELKYKRIDAFASAGSSGAMLVGAIYSVNNIQGVIRPCTSTVLPQENGGLSLLLDIGTNPDAKPDVMYQFGLLGSIMARNVYKINNPRVALLNIGHEEGKGNLLSQATFQLMKEGKDFNFTGNIESRDLFKSKADVIVCDGFTGNILLKNIEGMFRMMMKRGITDDFFARFNYENYGGTPVLGINSTVIVGHGISNDVAIKNMLLLARDVYHAKLSQKIKRALSRVTVVVRD</sequence>